<keyword evidence="9" id="KW-1185">Reference proteome</keyword>
<evidence type="ECO:0000256" key="6">
    <source>
        <dbReference type="ARBA" id="ARBA00023242"/>
    </source>
</evidence>
<keyword evidence="5" id="KW-0804">Transcription</keyword>
<dbReference type="PROSITE" id="PS50048">
    <property type="entry name" value="ZN2_CY6_FUNGAL_2"/>
    <property type="match status" value="1"/>
</dbReference>
<evidence type="ECO:0000256" key="1">
    <source>
        <dbReference type="ARBA" id="ARBA00022723"/>
    </source>
</evidence>
<dbReference type="SMART" id="SM00066">
    <property type="entry name" value="GAL4"/>
    <property type="match status" value="1"/>
</dbReference>
<accession>A0A9W4XSJ7</accession>
<dbReference type="InterPro" id="IPR052360">
    <property type="entry name" value="Transcr_Regulatory_Proteins"/>
</dbReference>
<dbReference type="GO" id="GO:0008270">
    <property type="term" value="F:zinc ion binding"/>
    <property type="evidence" value="ECO:0007669"/>
    <property type="project" value="InterPro"/>
</dbReference>
<dbReference type="Pfam" id="PF00172">
    <property type="entry name" value="Zn_clus"/>
    <property type="match status" value="1"/>
</dbReference>
<keyword evidence="4" id="KW-0238">DNA-binding</keyword>
<gene>
    <name evidence="8" type="ORF">PDIGIT_LOCUS4260</name>
</gene>
<dbReference type="Gene3D" id="4.10.240.10">
    <property type="entry name" value="Zn(2)-C6 fungal-type DNA-binding domain"/>
    <property type="match status" value="1"/>
</dbReference>
<dbReference type="PANTHER" id="PTHR36206">
    <property type="entry name" value="ASPERCRYPTIN BIOSYNTHESIS CLUSTER-SPECIFIC TRANSCRIPTION REGULATOR ATNN-RELATED"/>
    <property type="match status" value="1"/>
</dbReference>
<keyword evidence="1" id="KW-0479">Metal-binding</keyword>
<evidence type="ECO:0000256" key="5">
    <source>
        <dbReference type="ARBA" id="ARBA00023163"/>
    </source>
</evidence>
<dbReference type="AlphaFoldDB" id="A0A9W4XSJ7"/>
<proteinExistence type="predicted"/>
<name>A0A9W4XSJ7_9PLEO</name>
<evidence type="ECO:0000313" key="8">
    <source>
        <dbReference type="EMBL" id="CAI6330555.1"/>
    </source>
</evidence>
<evidence type="ECO:0000259" key="7">
    <source>
        <dbReference type="PROSITE" id="PS50048"/>
    </source>
</evidence>
<dbReference type="PROSITE" id="PS00463">
    <property type="entry name" value="ZN2_CY6_FUNGAL_1"/>
    <property type="match status" value="1"/>
</dbReference>
<dbReference type="CDD" id="cd00067">
    <property type="entry name" value="GAL4"/>
    <property type="match status" value="1"/>
</dbReference>
<protein>
    <recommendedName>
        <fullName evidence="7">Zn(2)-C6 fungal-type domain-containing protein</fullName>
    </recommendedName>
</protein>
<dbReference type="OrthoDB" id="3598904at2759"/>
<feature type="domain" description="Zn(2)-C6 fungal-type" evidence="7">
    <location>
        <begin position="20"/>
        <end position="48"/>
    </location>
</feature>
<dbReference type="SUPFAM" id="SSF57701">
    <property type="entry name" value="Zn2/Cys6 DNA-binding domain"/>
    <property type="match status" value="1"/>
</dbReference>
<keyword evidence="3" id="KW-0805">Transcription regulation</keyword>
<dbReference type="GO" id="GO:0003677">
    <property type="term" value="F:DNA binding"/>
    <property type="evidence" value="ECO:0007669"/>
    <property type="project" value="UniProtKB-KW"/>
</dbReference>
<dbReference type="EMBL" id="CAOQHR010000002">
    <property type="protein sequence ID" value="CAI6330555.1"/>
    <property type="molecule type" value="Genomic_DNA"/>
</dbReference>
<dbReference type="PANTHER" id="PTHR36206:SF12">
    <property type="entry name" value="ASPERCRYPTIN BIOSYNTHESIS CLUSTER-SPECIFIC TRANSCRIPTION REGULATOR ATNN-RELATED"/>
    <property type="match status" value="1"/>
</dbReference>
<evidence type="ECO:0000256" key="3">
    <source>
        <dbReference type="ARBA" id="ARBA00023015"/>
    </source>
</evidence>
<keyword evidence="2" id="KW-0862">Zinc</keyword>
<dbReference type="InterPro" id="IPR001138">
    <property type="entry name" value="Zn2Cys6_DnaBD"/>
</dbReference>
<dbReference type="InterPro" id="IPR036864">
    <property type="entry name" value="Zn2-C6_fun-type_DNA-bd_sf"/>
</dbReference>
<dbReference type="GO" id="GO:0000981">
    <property type="term" value="F:DNA-binding transcription factor activity, RNA polymerase II-specific"/>
    <property type="evidence" value="ECO:0007669"/>
    <property type="project" value="InterPro"/>
</dbReference>
<evidence type="ECO:0000313" key="9">
    <source>
        <dbReference type="Proteomes" id="UP001152607"/>
    </source>
</evidence>
<dbReference type="Proteomes" id="UP001152607">
    <property type="component" value="Unassembled WGS sequence"/>
</dbReference>
<reference evidence="8" key="1">
    <citation type="submission" date="2023-01" db="EMBL/GenBank/DDBJ databases">
        <authorList>
            <person name="Van Ghelder C."/>
            <person name="Rancurel C."/>
        </authorList>
    </citation>
    <scope>NUCLEOTIDE SEQUENCE</scope>
    <source>
        <strain evidence="8">CNCM I-4278</strain>
    </source>
</reference>
<keyword evidence="6" id="KW-0539">Nucleus</keyword>
<sequence length="648" mass="73296">MPYPKPNARRRAYRPKTTCGCKTCKIRKIKCDESKPHCHRCTSTGRKCDGYASAIPSSAPPMNRIGRTTGLFSRVESTGLLCRTDFSSARPAMTHVLTGQPELENDHTVHTKRITLRKPAGKRASTREISCTISSLGLHFELSSPEERSSFHFYETYASRELPGFFTSTFWTRELLIAARYFPAIRHAIVAVGAMYRRYIAGYVTSESTSKVSFSFEEHRRDSVEIQSCYGYDEILAENDLKFALRQSNRAIREIVSHESTAGSRVDKVLVLTLCILFNCMACLQGRYQEARQHLRSGLKLLREIDKEMEEEMPSCSAVIEKVEHPVRIRSLRIILIGLDLQARGLMRNHVERQDWEQPLKHGMNMSKFDHNDLGGLDLEDAQLHLSSTLNAFMAWFQSLEQPGPSVSDSDMVPITQKFYKLKSQAEEGARLLESVLSRSEEATANVAGYKSASTALRLLHAAVDLSVKAFEVRRLENSIEEEAEIFDQSNPFKGMMEMLEDLLGPGSEALSSSKSECFPHPTNKQPVFSFNSGILFTLWWIFQQTLSTPHRMKAISMMLMYPRREGFWDGLIAGKIAWEAVRLEQQSVRDELGVSGGSGQLVVPEHLRIRNIDIEYLGTTGAKVEYRNVRTVKQGGSGWERIMNWGP</sequence>
<comment type="caution">
    <text evidence="8">The sequence shown here is derived from an EMBL/GenBank/DDBJ whole genome shotgun (WGS) entry which is preliminary data.</text>
</comment>
<evidence type="ECO:0000256" key="4">
    <source>
        <dbReference type="ARBA" id="ARBA00023125"/>
    </source>
</evidence>
<evidence type="ECO:0000256" key="2">
    <source>
        <dbReference type="ARBA" id="ARBA00022833"/>
    </source>
</evidence>
<organism evidence="8 9">
    <name type="scientific">Periconia digitata</name>
    <dbReference type="NCBI Taxonomy" id="1303443"/>
    <lineage>
        <taxon>Eukaryota</taxon>
        <taxon>Fungi</taxon>
        <taxon>Dikarya</taxon>
        <taxon>Ascomycota</taxon>
        <taxon>Pezizomycotina</taxon>
        <taxon>Dothideomycetes</taxon>
        <taxon>Pleosporomycetidae</taxon>
        <taxon>Pleosporales</taxon>
        <taxon>Massarineae</taxon>
        <taxon>Periconiaceae</taxon>
        <taxon>Periconia</taxon>
    </lineage>
</organism>